<evidence type="ECO:0000256" key="1">
    <source>
        <dbReference type="SAM" id="MobiDB-lite"/>
    </source>
</evidence>
<accession>A0A2V3IC49</accession>
<gene>
    <name evidence="4" type="ORF">BWQ96_10427</name>
    <name evidence="3" type="ORF">BWQ96_10622</name>
</gene>
<feature type="region of interest" description="Disordered" evidence="1">
    <location>
        <begin position="226"/>
        <end position="282"/>
    </location>
</feature>
<proteinExistence type="predicted"/>
<reference evidence="3 5" key="1">
    <citation type="journal article" date="2018" name="Mol. Biol. Evol.">
        <title>Analysis of the draft genome of the red seaweed Gracilariopsis chorda provides insights into genome size evolution in Rhodophyta.</title>
        <authorList>
            <person name="Lee J."/>
            <person name="Yang E.C."/>
            <person name="Graf L."/>
            <person name="Yang J.H."/>
            <person name="Qiu H."/>
            <person name="Zel Zion U."/>
            <person name="Chan C.X."/>
            <person name="Stephens T.G."/>
            <person name="Weber A.P.M."/>
            <person name="Boo G.H."/>
            <person name="Boo S.M."/>
            <person name="Kim K.M."/>
            <person name="Shin Y."/>
            <person name="Jung M."/>
            <person name="Lee S.J."/>
            <person name="Yim H.S."/>
            <person name="Lee J.H."/>
            <person name="Bhattacharya D."/>
            <person name="Yoon H.S."/>
        </authorList>
    </citation>
    <scope>NUCLEOTIDE SEQUENCE [LARGE SCALE GENOMIC DNA]</scope>
    <source>
        <strain evidence="3 5">SKKU-2015</strain>
        <tissue evidence="3">Whole body</tissue>
    </source>
</reference>
<dbReference type="Proteomes" id="UP000247409">
    <property type="component" value="Unassembled WGS sequence"/>
</dbReference>
<name>A0A2V3IC49_9FLOR</name>
<dbReference type="OrthoDB" id="439192at2759"/>
<feature type="compositionally biased region" description="Basic and acidic residues" evidence="1">
    <location>
        <begin position="229"/>
        <end position="248"/>
    </location>
</feature>
<dbReference type="EMBL" id="NBIV01000528">
    <property type="protein sequence ID" value="PXF39675.1"/>
    <property type="molecule type" value="Genomic_DNA"/>
</dbReference>
<comment type="caution">
    <text evidence="3">The sequence shown here is derived from an EMBL/GenBank/DDBJ whole genome shotgun (WGS) entry which is preliminary data.</text>
</comment>
<evidence type="ECO:0000313" key="4">
    <source>
        <dbReference type="EMBL" id="PXF39865.1"/>
    </source>
</evidence>
<sequence length="402" mass="45230">MSESERPRIEPLSEGQDYGIWKIRIEAAWNAKGLSSTLERENSLTEEGDDESKFLSDQRKASGIIVSALSNEALRVVRNDVNNPYRMLQKLGERYDSKTAASRIARMTELISMRYSSIKSDVGKHIDRMKGILEKLESMNTSIPEELSIALLISSIDAEELIPVTAALKTLSDRSATWETVSARLLEEQQAIRSKRKRIERVNSAKHYCHICDKPNHRTEKCWLNPKNPDNRLHMSETDKEATGERSRTRFMKRTENKKKQKDQPSVRAAPARSVTGNSSDCVMMLDSGTSSHMTRTERSLTDIQSCSVPIALGDKSLLHADRKGIKRVRWTANSCTTEVHLSNTLCSSELAMDLLSVPALAEKGFVVLFTKEQALILDRTENFRVVGIAPRDADGLYYIGN</sequence>
<protein>
    <submittedName>
        <fullName evidence="3">Copia protein</fullName>
    </submittedName>
</protein>
<evidence type="ECO:0000259" key="2">
    <source>
        <dbReference type="Pfam" id="PF22936"/>
    </source>
</evidence>
<feature type="compositionally biased region" description="Basic residues" evidence="1">
    <location>
        <begin position="249"/>
        <end position="261"/>
    </location>
</feature>
<evidence type="ECO:0000313" key="5">
    <source>
        <dbReference type="Proteomes" id="UP000247409"/>
    </source>
</evidence>
<feature type="domain" description="Retrovirus-related Pol polyprotein from transposon TNT 1-94-like beta-barrel" evidence="2">
    <location>
        <begin position="285"/>
        <end position="366"/>
    </location>
</feature>
<dbReference type="Pfam" id="PF22936">
    <property type="entry name" value="Pol_BBD"/>
    <property type="match status" value="1"/>
</dbReference>
<organism evidence="3 5">
    <name type="scientific">Gracilariopsis chorda</name>
    <dbReference type="NCBI Taxonomy" id="448386"/>
    <lineage>
        <taxon>Eukaryota</taxon>
        <taxon>Rhodophyta</taxon>
        <taxon>Florideophyceae</taxon>
        <taxon>Rhodymeniophycidae</taxon>
        <taxon>Gracilariales</taxon>
        <taxon>Gracilariaceae</taxon>
        <taxon>Gracilariopsis</taxon>
    </lineage>
</organism>
<dbReference type="AlphaFoldDB" id="A0A2V3IC49"/>
<dbReference type="InterPro" id="IPR054722">
    <property type="entry name" value="PolX-like_BBD"/>
</dbReference>
<dbReference type="EMBL" id="NBIV01000417">
    <property type="protein sequence ID" value="PXF39865.1"/>
    <property type="molecule type" value="Genomic_DNA"/>
</dbReference>
<dbReference type="Pfam" id="PF14223">
    <property type="entry name" value="Retrotran_gag_2"/>
    <property type="match status" value="1"/>
</dbReference>
<keyword evidence="5" id="KW-1185">Reference proteome</keyword>
<evidence type="ECO:0000313" key="3">
    <source>
        <dbReference type="EMBL" id="PXF39675.1"/>
    </source>
</evidence>